<keyword evidence="1" id="KW-0067">ATP-binding</keyword>
<evidence type="ECO:0000313" key="3">
    <source>
        <dbReference type="Proteomes" id="UP000439903"/>
    </source>
</evidence>
<dbReference type="GO" id="GO:0005524">
    <property type="term" value="F:ATP binding"/>
    <property type="evidence" value="ECO:0007669"/>
    <property type="project" value="UniProtKB-UniRule"/>
</dbReference>
<keyword evidence="2" id="KW-0418">Kinase</keyword>
<reference evidence="2 3" key="1">
    <citation type="journal article" date="2019" name="Environ. Microbiol.">
        <title>At the nexus of three kingdoms: the genome of the mycorrhizal fungus Gigaspora margarita provides insights into plant, endobacterial and fungal interactions.</title>
        <authorList>
            <person name="Venice F."/>
            <person name="Ghignone S."/>
            <person name="Salvioli di Fossalunga A."/>
            <person name="Amselem J."/>
            <person name="Novero M."/>
            <person name="Xianan X."/>
            <person name="Sedzielewska Toro K."/>
            <person name="Morin E."/>
            <person name="Lipzen A."/>
            <person name="Grigoriev I.V."/>
            <person name="Henrissat B."/>
            <person name="Martin F.M."/>
            <person name="Bonfante P."/>
        </authorList>
    </citation>
    <scope>NUCLEOTIDE SEQUENCE [LARGE SCALE GENOMIC DNA]</scope>
    <source>
        <strain evidence="2 3">BEG34</strain>
    </source>
</reference>
<dbReference type="SUPFAM" id="SSF56112">
    <property type="entry name" value="Protein kinase-like (PK-like)"/>
    <property type="match status" value="1"/>
</dbReference>
<sequence>MERNSHEIIIKSTHENLEIDNVVKKLLEDNRYQLTWFPYNEFKNIKEIGQGYFATVYSADWIKKTTKYSTIVTFALKKIHDQNYLDELKAYCEIGYENPTFLKCHESWFYCENGMER</sequence>
<proteinExistence type="predicted"/>
<dbReference type="InterPro" id="IPR017441">
    <property type="entry name" value="Protein_kinase_ATP_BS"/>
</dbReference>
<keyword evidence="3" id="KW-1185">Reference proteome</keyword>
<comment type="caution">
    <text evidence="2">The sequence shown here is derived from an EMBL/GenBank/DDBJ whole genome shotgun (WGS) entry which is preliminary data.</text>
</comment>
<dbReference type="EMBL" id="WTPW01000412">
    <property type="protein sequence ID" value="KAF0513916.1"/>
    <property type="molecule type" value="Genomic_DNA"/>
</dbReference>
<dbReference type="Gene3D" id="3.30.200.20">
    <property type="entry name" value="Phosphorylase Kinase, domain 1"/>
    <property type="match status" value="1"/>
</dbReference>
<dbReference type="GO" id="GO:0016301">
    <property type="term" value="F:kinase activity"/>
    <property type="evidence" value="ECO:0007669"/>
    <property type="project" value="UniProtKB-KW"/>
</dbReference>
<gene>
    <name evidence="2" type="ORF">F8M41_017689</name>
</gene>
<dbReference type="PROSITE" id="PS00107">
    <property type="entry name" value="PROTEIN_KINASE_ATP"/>
    <property type="match status" value="1"/>
</dbReference>
<dbReference type="InterPro" id="IPR011009">
    <property type="entry name" value="Kinase-like_dom_sf"/>
</dbReference>
<organism evidence="2 3">
    <name type="scientific">Gigaspora margarita</name>
    <dbReference type="NCBI Taxonomy" id="4874"/>
    <lineage>
        <taxon>Eukaryota</taxon>
        <taxon>Fungi</taxon>
        <taxon>Fungi incertae sedis</taxon>
        <taxon>Mucoromycota</taxon>
        <taxon>Glomeromycotina</taxon>
        <taxon>Glomeromycetes</taxon>
        <taxon>Diversisporales</taxon>
        <taxon>Gigasporaceae</taxon>
        <taxon>Gigaspora</taxon>
    </lineage>
</organism>
<dbReference type="OrthoDB" id="2425401at2759"/>
<keyword evidence="2" id="KW-0808">Transferase</keyword>
<protein>
    <submittedName>
        <fullName evidence="2">Kinase-like domain-containing protein</fullName>
    </submittedName>
</protein>
<evidence type="ECO:0000256" key="1">
    <source>
        <dbReference type="PROSITE-ProRule" id="PRU10141"/>
    </source>
</evidence>
<keyword evidence="1" id="KW-0547">Nucleotide-binding</keyword>
<accession>A0A8H4ELT7</accession>
<feature type="binding site" evidence="1">
    <location>
        <position position="77"/>
    </location>
    <ligand>
        <name>ATP</name>
        <dbReference type="ChEBI" id="CHEBI:30616"/>
    </ligand>
</feature>
<dbReference type="Proteomes" id="UP000439903">
    <property type="component" value="Unassembled WGS sequence"/>
</dbReference>
<evidence type="ECO:0000313" key="2">
    <source>
        <dbReference type="EMBL" id="KAF0513916.1"/>
    </source>
</evidence>
<dbReference type="AlphaFoldDB" id="A0A8H4ELT7"/>
<name>A0A8H4ELT7_GIGMA</name>